<sequence length="190" mass="20885">MLLLALSCKGPEELILKHVGKSLEYLGTEANNISQHWTRQAFGWPKRRAAARPRLDGICLRRAEPALSLQILPDHRSAQHEHFRFRTMVCARQSERVCSVILGRRASKGPRSWSIHDPLPALKALPGAHEATVIEARPTLPAQSQGHLTSMGISVPSPINHSGGFRGLGQTGLPGRQKVLLFAQAGYLED</sequence>
<keyword evidence="2" id="KW-1185">Reference proteome</keyword>
<dbReference type="EMBL" id="JAHMHQ010000001">
    <property type="protein sequence ID" value="KAK1656041.1"/>
    <property type="molecule type" value="Genomic_DNA"/>
</dbReference>
<comment type="caution">
    <text evidence="1">The sequence shown here is derived from an EMBL/GenBank/DDBJ whole genome shotgun (WGS) entry which is preliminary data.</text>
</comment>
<gene>
    <name evidence="1" type="ORF">BDP81DRAFT_14277</name>
</gene>
<accession>A0AAJ0EL86</accession>
<evidence type="ECO:0000313" key="2">
    <source>
        <dbReference type="Proteomes" id="UP001243989"/>
    </source>
</evidence>
<dbReference type="GeneID" id="85466719"/>
<dbReference type="Proteomes" id="UP001243989">
    <property type="component" value="Unassembled WGS sequence"/>
</dbReference>
<organism evidence="1 2">
    <name type="scientific">Colletotrichum phormii</name>
    <dbReference type="NCBI Taxonomy" id="359342"/>
    <lineage>
        <taxon>Eukaryota</taxon>
        <taxon>Fungi</taxon>
        <taxon>Dikarya</taxon>
        <taxon>Ascomycota</taxon>
        <taxon>Pezizomycotina</taxon>
        <taxon>Sordariomycetes</taxon>
        <taxon>Hypocreomycetidae</taxon>
        <taxon>Glomerellales</taxon>
        <taxon>Glomerellaceae</taxon>
        <taxon>Colletotrichum</taxon>
        <taxon>Colletotrichum acutatum species complex</taxon>
    </lineage>
</organism>
<reference evidence="1" key="1">
    <citation type="submission" date="2021-06" db="EMBL/GenBank/DDBJ databases">
        <title>Comparative genomics, transcriptomics and evolutionary studies reveal genomic signatures of adaptation to plant cell wall in hemibiotrophic fungi.</title>
        <authorList>
            <consortium name="DOE Joint Genome Institute"/>
            <person name="Baroncelli R."/>
            <person name="Diaz J.F."/>
            <person name="Benocci T."/>
            <person name="Peng M."/>
            <person name="Battaglia E."/>
            <person name="Haridas S."/>
            <person name="Andreopoulos W."/>
            <person name="Labutti K."/>
            <person name="Pangilinan J."/>
            <person name="Floch G.L."/>
            <person name="Makela M.R."/>
            <person name="Henrissat B."/>
            <person name="Grigoriev I.V."/>
            <person name="Crouch J.A."/>
            <person name="De Vries R.P."/>
            <person name="Sukno S.A."/>
            <person name="Thon M.R."/>
        </authorList>
    </citation>
    <scope>NUCLEOTIDE SEQUENCE</scope>
    <source>
        <strain evidence="1">CBS 102054</strain>
    </source>
</reference>
<dbReference type="AlphaFoldDB" id="A0AAJ0EL86"/>
<name>A0AAJ0EL86_9PEZI</name>
<dbReference type="RefSeq" id="XP_060452085.1">
    <property type="nucleotide sequence ID" value="XM_060581857.1"/>
</dbReference>
<proteinExistence type="predicted"/>
<evidence type="ECO:0000313" key="1">
    <source>
        <dbReference type="EMBL" id="KAK1656041.1"/>
    </source>
</evidence>
<protein>
    <submittedName>
        <fullName evidence="1">Uncharacterized protein</fullName>
    </submittedName>
</protein>